<name>A0A9W6XYM4_9STRA</name>
<accession>A0A9W6XYM4</accession>
<keyword evidence="3" id="KW-1185">Reference proteome</keyword>
<dbReference type="AlphaFoldDB" id="A0A9W6XYM4"/>
<sequence>MVRVFHASAHWTNRFIIDSSDEENTPPNVSVPSHFDGHKFGTQGTTVALWFSPDRVKKRSESSPPAPAKPAVSLLCSTCESDYFFASSSGDSAQSATSPEDRQDAPPESSR</sequence>
<comment type="caution">
    <text evidence="2">The sequence shown here is derived from an EMBL/GenBank/DDBJ whole genome shotgun (WGS) entry which is preliminary data.</text>
</comment>
<reference evidence="2" key="1">
    <citation type="submission" date="2023-04" db="EMBL/GenBank/DDBJ databases">
        <title>Phytophthora fragariaefolia NBRC 109709.</title>
        <authorList>
            <person name="Ichikawa N."/>
            <person name="Sato H."/>
            <person name="Tonouchi N."/>
        </authorList>
    </citation>
    <scope>NUCLEOTIDE SEQUENCE</scope>
    <source>
        <strain evidence="2">NBRC 109709</strain>
    </source>
</reference>
<organism evidence="2 3">
    <name type="scientific">Phytophthora fragariaefolia</name>
    <dbReference type="NCBI Taxonomy" id="1490495"/>
    <lineage>
        <taxon>Eukaryota</taxon>
        <taxon>Sar</taxon>
        <taxon>Stramenopiles</taxon>
        <taxon>Oomycota</taxon>
        <taxon>Peronosporomycetes</taxon>
        <taxon>Peronosporales</taxon>
        <taxon>Peronosporaceae</taxon>
        <taxon>Phytophthora</taxon>
    </lineage>
</organism>
<dbReference type="Proteomes" id="UP001165121">
    <property type="component" value="Unassembled WGS sequence"/>
</dbReference>
<evidence type="ECO:0000256" key="1">
    <source>
        <dbReference type="SAM" id="MobiDB-lite"/>
    </source>
</evidence>
<protein>
    <submittedName>
        <fullName evidence="2">Unnamed protein product</fullName>
    </submittedName>
</protein>
<feature type="region of interest" description="Disordered" evidence="1">
    <location>
        <begin position="88"/>
        <end position="111"/>
    </location>
</feature>
<evidence type="ECO:0000313" key="2">
    <source>
        <dbReference type="EMBL" id="GMF50320.1"/>
    </source>
</evidence>
<feature type="compositionally biased region" description="Low complexity" evidence="1">
    <location>
        <begin position="88"/>
        <end position="98"/>
    </location>
</feature>
<feature type="compositionally biased region" description="Basic and acidic residues" evidence="1">
    <location>
        <begin position="99"/>
        <end position="111"/>
    </location>
</feature>
<dbReference type="EMBL" id="BSXT01002675">
    <property type="protein sequence ID" value="GMF50320.1"/>
    <property type="molecule type" value="Genomic_DNA"/>
</dbReference>
<feature type="region of interest" description="Disordered" evidence="1">
    <location>
        <begin position="18"/>
        <end position="38"/>
    </location>
</feature>
<gene>
    <name evidence="2" type="ORF">Pfra01_002005900</name>
</gene>
<evidence type="ECO:0000313" key="3">
    <source>
        <dbReference type="Proteomes" id="UP001165121"/>
    </source>
</evidence>
<proteinExistence type="predicted"/>